<dbReference type="Proteomes" id="UP000053237">
    <property type="component" value="Unassembled WGS sequence"/>
</dbReference>
<name>A0A024FSZ1_9STRA</name>
<reference evidence="1 2" key="1">
    <citation type="submission" date="2012-05" db="EMBL/GenBank/DDBJ databases">
        <title>Recombination and specialization in a pathogen metapopulation.</title>
        <authorList>
            <person name="Gardiner A."/>
            <person name="Kemen E."/>
            <person name="Schultz-Larsen T."/>
            <person name="MacLean D."/>
            <person name="Van Oosterhout C."/>
            <person name="Jones J.D.G."/>
        </authorList>
    </citation>
    <scope>NUCLEOTIDE SEQUENCE [LARGE SCALE GENOMIC DNA]</scope>
    <source>
        <strain evidence="1 2">Ac Nc2</strain>
    </source>
</reference>
<proteinExistence type="predicted"/>
<dbReference type="AlphaFoldDB" id="A0A024FSZ1"/>
<evidence type="ECO:0000313" key="2">
    <source>
        <dbReference type="Proteomes" id="UP000053237"/>
    </source>
</evidence>
<dbReference type="EMBL" id="CAIX01000076">
    <property type="protein sequence ID" value="CCI10071.1"/>
    <property type="molecule type" value="Genomic_DNA"/>
</dbReference>
<protein>
    <submittedName>
        <fullName evidence="1">Uncharacterized protein</fullName>
    </submittedName>
</protein>
<gene>
    <name evidence="1" type="ORF">BN9_054990</name>
</gene>
<keyword evidence="2" id="KW-1185">Reference proteome</keyword>
<sequence length="60" mass="7044">MELELLSIAEIFHAFSRTRFQTMEEDDVPLMDEICSIEEEPHCVMHGPVLRQHQDEDPMS</sequence>
<dbReference type="OrthoDB" id="158839at2759"/>
<comment type="caution">
    <text evidence="1">The sequence shown here is derived from an EMBL/GenBank/DDBJ whole genome shotgun (WGS) entry which is preliminary data.</text>
</comment>
<dbReference type="InParanoid" id="A0A024FSZ1"/>
<accession>A0A024FSZ1</accession>
<evidence type="ECO:0000313" key="1">
    <source>
        <dbReference type="EMBL" id="CCI10071.1"/>
    </source>
</evidence>
<organism evidence="1 2">
    <name type="scientific">Albugo candida</name>
    <dbReference type="NCBI Taxonomy" id="65357"/>
    <lineage>
        <taxon>Eukaryota</taxon>
        <taxon>Sar</taxon>
        <taxon>Stramenopiles</taxon>
        <taxon>Oomycota</taxon>
        <taxon>Peronosporomycetes</taxon>
        <taxon>Albuginales</taxon>
        <taxon>Albuginaceae</taxon>
        <taxon>Albugo</taxon>
    </lineage>
</organism>